<evidence type="ECO:0000313" key="1">
    <source>
        <dbReference type="EMBL" id="ANB50662.1"/>
    </source>
</evidence>
<dbReference type="GeneID" id="80513024"/>
<protein>
    <submittedName>
        <fullName evidence="1">Uncharacterized protein</fullName>
    </submittedName>
</protein>
<dbReference type="KEGG" id="vg:80513024"/>
<dbReference type="RefSeq" id="YP_010776413.1">
    <property type="nucleotide sequence ID" value="NC_075034.1"/>
</dbReference>
<sequence length="683" mass="80734">MSISNSIFKNDIKQIFLDDSDHIYILDERNILYLHDEQEHYPFLCKLSNIKQCFMIDKCTYMVYHDRTISVFDENLIKIKQAFNSWITMNIDTLVYNSNDKIVITLEMGQIFINFDIGNDDQYSDINRICINNRIRHNSQHIQNSHLSYHDIKLIENILFAYKNNIVDVFCLDQRNISYLKTIYLDKIANHYLLDTTDIDTRSAVTSYNIQCLINSEIPLYVNNQIYQKKGYCLFKIYNFLICYYVQNKYQDIIEPIIQLISSKTTNTTKFMEQQYVTTIVLDISTNIIIETNQNTYILKHNNDYYHIDDNVHKISFNEDNIDYSTIDNFYIYKDDTELTIDLNSQLSIITQLISIIPNVYRLNYNNTYQFEQVDFVGNVISYGDGVTRHIYNNLRMEIDELLKNGLETYTLDQAFKLGQLIYFCNADGKQSFHELSGYFFYLISSKNNYDAELLIRKFKSADYELFIGQYVKYKNNPTLLQELDIDSDYMEYILSSNLSLHVIELYKYIAKGFMYLLERNPNYKFIRFCHLPYLINRLVSTDYFELALNFTVKSNKIDIDLYHNFKTIFLEVFGKLTVSQVSIFSQNLTGSQFYFGKINVVFGYKKPKIIHRTIYQEDIVDESVNNLEQPIEETSVEIRDISKPEYIISTCNAEIIINIYPNQENIEKIIDLLTVSDNSLKN</sequence>
<name>A0A167RGQ0_9VIRU</name>
<keyword evidence="2" id="KW-1185">Reference proteome</keyword>
<evidence type="ECO:0000313" key="2">
    <source>
        <dbReference type="Proteomes" id="UP000241365"/>
    </source>
</evidence>
<proteinExistence type="predicted"/>
<accession>A0A167RGQ0</accession>
<reference evidence="1 2" key="1">
    <citation type="journal article" date="2016" name="Genome Announc.">
        <title>Complete Genome Sequence of a New Megavirus Family Member Isolated from an Inland Water Lake for the First Time in India.</title>
        <authorList>
            <person name="Chatterjee A."/>
            <person name="Ali F."/>
            <person name="Bange D."/>
            <person name="Kondabagil K."/>
        </authorList>
    </citation>
    <scope>NUCLEOTIDE SEQUENCE [LARGE SCALE GENOMIC DNA]</scope>
    <source>
        <strain evidence="1">1</strain>
    </source>
</reference>
<dbReference type="Proteomes" id="UP000241365">
    <property type="component" value="Segment"/>
</dbReference>
<organism evidence="1 2">
    <name type="scientific">Powai lake megavirus</name>
    <dbReference type="NCBI Taxonomy" id="1842663"/>
    <lineage>
        <taxon>Viruses</taxon>
        <taxon>Varidnaviria</taxon>
        <taxon>Bamfordvirae</taxon>
        <taxon>Nucleocytoviricota</taxon>
        <taxon>Megaviricetes</taxon>
        <taxon>Imitervirales</taxon>
        <taxon>Mimiviridae</taxon>
        <taxon>Megamimivirinae</taxon>
        <taxon>Megavirus</taxon>
        <taxon>Megavirus powaiense</taxon>
    </lineage>
</organism>
<dbReference type="EMBL" id="KU877344">
    <property type="protein sequence ID" value="ANB50662.1"/>
    <property type="molecule type" value="Genomic_DNA"/>
</dbReference>